<dbReference type="RefSeq" id="XP_033596130.1">
    <property type="nucleotide sequence ID" value="XM_033748546.1"/>
</dbReference>
<dbReference type="Gene3D" id="3.40.50.300">
    <property type="entry name" value="P-loop containing nucleotide triphosphate hydrolases"/>
    <property type="match status" value="1"/>
</dbReference>
<protein>
    <recommendedName>
        <fullName evidence="3">Nephrocystin 3-like N-terminal domain-containing protein</fullName>
    </recommendedName>
</protein>
<evidence type="ECO:0000313" key="5">
    <source>
        <dbReference type="Proteomes" id="UP000799437"/>
    </source>
</evidence>
<accession>A0A6A6VUX4</accession>
<dbReference type="Proteomes" id="UP000799437">
    <property type="component" value="Unassembled WGS sequence"/>
</dbReference>
<feature type="domain" description="Nephrocystin 3-like N-terminal" evidence="3">
    <location>
        <begin position="276"/>
        <end position="436"/>
    </location>
</feature>
<evidence type="ECO:0000259" key="3">
    <source>
        <dbReference type="Pfam" id="PF24883"/>
    </source>
</evidence>
<feature type="region of interest" description="Disordered" evidence="2">
    <location>
        <begin position="1172"/>
        <end position="1194"/>
    </location>
</feature>
<dbReference type="GeneID" id="54489600"/>
<name>A0A6A6VUX4_9PEZI</name>
<proteinExistence type="predicted"/>
<evidence type="ECO:0000256" key="1">
    <source>
        <dbReference type="ARBA" id="ARBA00022737"/>
    </source>
</evidence>
<dbReference type="Pfam" id="PF24883">
    <property type="entry name" value="NPHP3_N"/>
    <property type="match status" value="1"/>
</dbReference>
<reference evidence="4" key="1">
    <citation type="journal article" date="2020" name="Stud. Mycol.">
        <title>101 Dothideomycetes genomes: a test case for predicting lifestyles and emergence of pathogens.</title>
        <authorList>
            <person name="Haridas S."/>
            <person name="Albert R."/>
            <person name="Binder M."/>
            <person name="Bloem J."/>
            <person name="Labutti K."/>
            <person name="Salamov A."/>
            <person name="Andreopoulos B."/>
            <person name="Baker S."/>
            <person name="Barry K."/>
            <person name="Bills G."/>
            <person name="Bluhm B."/>
            <person name="Cannon C."/>
            <person name="Castanera R."/>
            <person name="Culley D."/>
            <person name="Daum C."/>
            <person name="Ezra D."/>
            <person name="Gonzalez J."/>
            <person name="Henrissat B."/>
            <person name="Kuo A."/>
            <person name="Liang C."/>
            <person name="Lipzen A."/>
            <person name="Lutzoni F."/>
            <person name="Magnuson J."/>
            <person name="Mondo S."/>
            <person name="Nolan M."/>
            <person name="Ohm R."/>
            <person name="Pangilinan J."/>
            <person name="Park H.-J."/>
            <person name="Ramirez L."/>
            <person name="Alfaro M."/>
            <person name="Sun H."/>
            <person name="Tritt A."/>
            <person name="Yoshinaga Y."/>
            <person name="Zwiers L.-H."/>
            <person name="Turgeon B."/>
            <person name="Goodwin S."/>
            <person name="Spatafora J."/>
            <person name="Crous P."/>
            <person name="Grigoriev I."/>
        </authorList>
    </citation>
    <scope>NUCLEOTIDE SEQUENCE</scope>
    <source>
        <strain evidence="4">CBS 121739</strain>
    </source>
</reference>
<evidence type="ECO:0000256" key="2">
    <source>
        <dbReference type="SAM" id="MobiDB-lite"/>
    </source>
</evidence>
<keyword evidence="1" id="KW-0677">Repeat</keyword>
<dbReference type="OrthoDB" id="443402at2759"/>
<evidence type="ECO:0000313" key="4">
    <source>
        <dbReference type="EMBL" id="KAF2753679.1"/>
    </source>
</evidence>
<organism evidence="4 5">
    <name type="scientific">Pseudovirgaria hyperparasitica</name>
    <dbReference type="NCBI Taxonomy" id="470096"/>
    <lineage>
        <taxon>Eukaryota</taxon>
        <taxon>Fungi</taxon>
        <taxon>Dikarya</taxon>
        <taxon>Ascomycota</taxon>
        <taxon>Pezizomycotina</taxon>
        <taxon>Dothideomycetes</taxon>
        <taxon>Dothideomycetes incertae sedis</taxon>
        <taxon>Acrospermales</taxon>
        <taxon>Acrospermaceae</taxon>
        <taxon>Pseudovirgaria</taxon>
    </lineage>
</organism>
<dbReference type="EMBL" id="ML996583">
    <property type="protein sequence ID" value="KAF2753679.1"/>
    <property type="molecule type" value="Genomic_DNA"/>
</dbReference>
<dbReference type="InterPro" id="IPR027417">
    <property type="entry name" value="P-loop_NTPase"/>
</dbReference>
<dbReference type="SUPFAM" id="SSF52540">
    <property type="entry name" value="P-loop containing nucleoside triphosphate hydrolases"/>
    <property type="match status" value="1"/>
</dbReference>
<dbReference type="PANTHER" id="PTHR10039">
    <property type="entry name" value="AMELOGENIN"/>
    <property type="match status" value="1"/>
</dbReference>
<dbReference type="InterPro" id="IPR056884">
    <property type="entry name" value="NPHP3-like_N"/>
</dbReference>
<sequence length="1214" mass="139701">MDPISALSVAAACVQFFKFGLETVKVCQDICDSKDGSTKCNDALKRRAQNVKDLSCEIKSLSLKNPKSEAAITRLTEDCCARTEELLDLLEKIRKSGRKSFFGNAKRTLSVLKEQGTIANLEERLNKSLADLSNALLPEILTRIDNLTMSLEDKVSMVHVDFRKRFTELENSQRAKDSVDSTHHRELRSDIGQLQQNIRTVEETIYTGNDTLRNDISQHFVDYKAYMNDTNSRTELLRSLFFPDITVRQEMIKRPWHDTFKWLFDPPKDHKIVWSDISTWLKSEDAVYWVNGKAGSGKSTLMVHLAGHDQTMTLLKDWAGNRPLYTFSFFFWKAGSDMQKSLIGLMRSLLYQVCKEIPRAAGTCFMKLGLAVGRIPHWTETRLRSAIHAVLCDLSKDCLCIFIDGLDEFEGESDVLMDLVMGIQDFKNIKLCVSSRPETGLVRRLSTCAQLRLQDLNEDDIKTFVSAQLSQYKKNREIQGLVDSIVGKSEGVFLWASVVTQSIKKGLENYDHETLLQRRLAEMPRELNDLFSEMFSKIDPIYYESLASILFLIDAHTRLGLPTLSVARVAAYPNLSKPISGDSFVATCEKAMKQILGQSCGLIDISRRPHDYDGPEVLLHRYPEPFQIDPDRTDYVCLESYIQQAWWISNEEPLNSTLIPRNAPAYAKSLIRYQHMDLNFVHRSAYEFVLSLGSEHELRRHNRYTDIELPSRWLESEFYFLMIVPRSLSDIQEPTTTILNLIAFSRFFDKDDHSYIINRLWQILVWLSGLGYCPLEECLTLFEPVWFWDLYMYRISVHRPLNAPWEYVISRIKPQLAVLAKRPYKVTLFRAIASGAIRTISERVQYGCPEYLTGLALLALTQLLCDADDYRRSVHPAHCISSIYHRPTLSRQTCSSHFVSWQVFACSRECGIVAAIYSGECLFWLRNPPRRRRKHIFADFIEIINALGDLFEIETTRWNCLEIKQPAINHNGSRLVQQHFTSQECYMWAKHARRARIFVQGDFGTILSWTDSMLARLSDARQRRTSWRFIKHKISRRMPRIRLTFGSIAFTDGEVCNKTIRARAYYDLSTPTIMELLHRASIAGFSRGYSAHGAVSSTHFGGSLEHFEQFQKMLIEDLWSNENGQLNAFQQLYALACVRLQLEDIWHIDCDCDERSQTPLFDASYPELGPTYGDDELSAKEWDDSSETSEASVPEYADYPKYSLVELSNVDLKF</sequence>
<gene>
    <name evidence="4" type="ORF">EJ05DRAFT_514635</name>
</gene>
<dbReference type="PANTHER" id="PTHR10039:SF5">
    <property type="entry name" value="NACHT DOMAIN-CONTAINING PROTEIN"/>
    <property type="match status" value="1"/>
</dbReference>
<keyword evidence="5" id="KW-1185">Reference proteome</keyword>
<dbReference type="AlphaFoldDB" id="A0A6A6VUX4"/>